<accession>A0A2Z6NV72</accession>
<dbReference type="EMBL" id="DF973590">
    <property type="protein sequence ID" value="GAU35439.1"/>
    <property type="molecule type" value="Genomic_DNA"/>
</dbReference>
<dbReference type="Proteomes" id="UP000242715">
    <property type="component" value="Unassembled WGS sequence"/>
</dbReference>
<protein>
    <recommendedName>
        <fullName evidence="3">Proteasome assembly chaperone 4</fullName>
    </recommendedName>
</protein>
<dbReference type="OrthoDB" id="368507at2759"/>
<dbReference type="AlphaFoldDB" id="A0A2Z6NV72"/>
<dbReference type="PANTHER" id="PTHR33559:SF1">
    <property type="entry name" value="PROTEASOME ASSEMBLY CHAPERONE 4"/>
    <property type="match status" value="1"/>
</dbReference>
<name>A0A2Z6NV72_TRISU</name>
<keyword evidence="2" id="KW-1185">Reference proteome</keyword>
<dbReference type="Pfam" id="PF16093">
    <property type="entry name" value="PAC4"/>
    <property type="match status" value="1"/>
</dbReference>
<evidence type="ECO:0008006" key="3">
    <source>
        <dbReference type="Google" id="ProtNLM"/>
    </source>
</evidence>
<gene>
    <name evidence="1" type="ORF">TSUD_375290</name>
</gene>
<sequence>MNSERLENGIQELKLNQTESECDADTHSQLQFTTFTELVNDVSLHYQIIRFPKQIFVWIGYNSARLGQIYAAASTRPNNVVSVTNVLGGNSDNTGSGIARRLVLKTGLNIIMACNIPKNNPMVEVDLAGFPPYSDLIVLHGVILAVLHGTIAVAFDGVPMKLSEHVEPFK</sequence>
<organism evidence="1 2">
    <name type="scientific">Trifolium subterraneum</name>
    <name type="common">Subterranean clover</name>
    <dbReference type="NCBI Taxonomy" id="3900"/>
    <lineage>
        <taxon>Eukaryota</taxon>
        <taxon>Viridiplantae</taxon>
        <taxon>Streptophyta</taxon>
        <taxon>Embryophyta</taxon>
        <taxon>Tracheophyta</taxon>
        <taxon>Spermatophyta</taxon>
        <taxon>Magnoliopsida</taxon>
        <taxon>eudicotyledons</taxon>
        <taxon>Gunneridae</taxon>
        <taxon>Pentapetalae</taxon>
        <taxon>rosids</taxon>
        <taxon>fabids</taxon>
        <taxon>Fabales</taxon>
        <taxon>Fabaceae</taxon>
        <taxon>Papilionoideae</taxon>
        <taxon>50 kb inversion clade</taxon>
        <taxon>NPAAA clade</taxon>
        <taxon>Hologalegina</taxon>
        <taxon>IRL clade</taxon>
        <taxon>Trifolieae</taxon>
        <taxon>Trifolium</taxon>
    </lineage>
</organism>
<dbReference type="GO" id="GO:0043248">
    <property type="term" value="P:proteasome assembly"/>
    <property type="evidence" value="ECO:0007669"/>
    <property type="project" value="InterPro"/>
</dbReference>
<dbReference type="PANTHER" id="PTHR33559">
    <property type="entry name" value="PROTEASOME ASSEMBLY CHAPERONE 4"/>
    <property type="match status" value="1"/>
</dbReference>
<reference evidence="2" key="1">
    <citation type="journal article" date="2017" name="Front. Plant Sci.">
        <title>Climate Clever Clovers: New Paradigm to Reduce the Environmental Footprint of Ruminants by Breeding Low Methanogenic Forages Utilizing Haplotype Variation.</title>
        <authorList>
            <person name="Kaur P."/>
            <person name="Appels R."/>
            <person name="Bayer P.E."/>
            <person name="Keeble-Gagnere G."/>
            <person name="Wang J."/>
            <person name="Hirakawa H."/>
            <person name="Shirasawa K."/>
            <person name="Vercoe P."/>
            <person name="Stefanova K."/>
            <person name="Durmic Z."/>
            <person name="Nichols P."/>
            <person name="Revell C."/>
            <person name="Isobe S.N."/>
            <person name="Edwards D."/>
            <person name="Erskine W."/>
        </authorList>
    </citation>
    <scope>NUCLEOTIDE SEQUENCE [LARGE SCALE GENOMIC DNA]</scope>
    <source>
        <strain evidence="2">cv. Daliak</strain>
    </source>
</reference>
<proteinExistence type="predicted"/>
<evidence type="ECO:0000313" key="1">
    <source>
        <dbReference type="EMBL" id="GAU35439.1"/>
    </source>
</evidence>
<evidence type="ECO:0000313" key="2">
    <source>
        <dbReference type="Proteomes" id="UP000242715"/>
    </source>
</evidence>
<dbReference type="InterPro" id="IPR032157">
    <property type="entry name" value="PAC4"/>
</dbReference>